<evidence type="ECO:0000313" key="1">
    <source>
        <dbReference type="EMBL" id="RHK63079.1"/>
    </source>
</evidence>
<dbReference type="EMBL" id="QRNS01000012">
    <property type="protein sequence ID" value="RHK63079.1"/>
    <property type="molecule type" value="Genomic_DNA"/>
</dbReference>
<gene>
    <name evidence="1" type="ORF">DW054_08865</name>
    <name evidence="2" type="ORF">DWZ98_06420</name>
</gene>
<proteinExistence type="predicted"/>
<name>A0A415N189_9FIRM</name>
<evidence type="ECO:0000313" key="2">
    <source>
        <dbReference type="EMBL" id="RHL88654.1"/>
    </source>
</evidence>
<dbReference type="Proteomes" id="UP000283325">
    <property type="component" value="Unassembled WGS sequence"/>
</dbReference>
<comment type="caution">
    <text evidence="2">The sequence shown here is derived from an EMBL/GenBank/DDBJ whole genome shotgun (WGS) entry which is preliminary data.</text>
</comment>
<protein>
    <submittedName>
        <fullName evidence="2">Uncharacterized protein</fullName>
    </submittedName>
</protein>
<accession>A0A415N189</accession>
<sequence length="61" mass="7537">MQSVFLRTLTEKKVTIIYRRNKNEKKQKMCATLENTWFWIVREKIQKNKKKTCIIAVDWIY</sequence>
<reference evidence="3 4" key="1">
    <citation type="submission" date="2018-08" db="EMBL/GenBank/DDBJ databases">
        <title>A genome reference for cultivated species of the human gut microbiota.</title>
        <authorList>
            <person name="Zou Y."/>
            <person name="Xue W."/>
            <person name="Luo G."/>
        </authorList>
    </citation>
    <scope>NUCLEOTIDE SEQUENCE [LARGE SCALE GENOMIC DNA]</scope>
    <source>
        <strain evidence="2 3">AF36-1BH</strain>
        <strain evidence="1 4">AF42-21</strain>
    </source>
</reference>
<organism evidence="2 3">
    <name type="scientific">Dorea formicigenerans</name>
    <dbReference type="NCBI Taxonomy" id="39486"/>
    <lineage>
        <taxon>Bacteria</taxon>
        <taxon>Bacillati</taxon>
        <taxon>Bacillota</taxon>
        <taxon>Clostridia</taxon>
        <taxon>Lachnospirales</taxon>
        <taxon>Lachnospiraceae</taxon>
        <taxon>Dorea</taxon>
    </lineage>
</organism>
<dbReference type="AlphaFoldDB" id="A0A415N189"/>
<dbReference type="Proteomes" id="UP000284152">
    <property type="component" value="Unassembled WGS sequence"/>
</dbReference>
<evidence type="ECO:0000313" key="4">
    <source>
        <dbReference type="Proteomes" id="UP000284152"/>
    </source>
</evidence>
<evidence type="ECO:0000313" key="3">
    <source>
        <dbReference type="Proteomes" id="UP000283325"/>
    </source>
</evidence>
<dbReference type="EMBL" id="QRPD01000004">
    <property type="protein sequence ID" value="RHL88654.1"/>
    <property type="molecule type" value="Genomic_DNA"/>
</dbReference>